<keyword evidence="6" id="KW-0342">GTP-binding</keyword>
<evidence type="ECO:0000313" key="13">
    <source>
        <dbReference type="Proteomes" id="UP001162793"/>
    </source>
</evidence>
<organism evidence="12 13">
    <name type="scientific">Ralstonia chuxiongensis</name>
    <dbReference type="NCBI Taxonomy" id="2957504"/>
    <lineage>
        <taxon>Bacteria</taxon>
        <taxon>Pseudomonadati</taxon>
        <taxon>Pseudomonadota</taxon>
        <taxon>Betaproteobacteria</taxon>
        <taxon>Burkholderiales</taxon>
        <taxon>Burkholderiaceae</taxon>
        <taxon>Ralstonia</taxon>
    </lineage>
</organism>
<dbReference type="AlphaFoldDB" id="A0AA42BK94"/>
<keyword evidence="12" id="KW-0413">Isomerase</keyword>
<dbReference type="Gene3D" id="2.60.120.10">
    <property type="entry name" value="Jelly Rolls"/>
    <property type="match status" value="1"/>
</dbReference>
<evidence type="ECO:0000256" key="8">
    <source>
        <dbReference type="RuleBase" id="RU004190"/>
    </source>
</evidence>
<keyword evidence="13" id="KW-1185">Reference proteome</keyword>
<name>A0AA42BK94_9RALS</name>
<dbReference type="GO" id="GO:0000271">
    <property type="term" value="P:polysaccharide biosynthetic process"/>
    <property type="evidence" value="ECO:0007669"/>
    <property type="project" value="InterPro"/>
</dbReference>
<dbReference type="FunFam" id="3.90.550.10:FF:000046">
    <property type="entry name" value="Mannose-1-phosphate guanylyltransferase (GDP)"/>
    <property type="match status" value="1"/>
</dbReference>
<gene>
    <name evidence="12" type="ORF">NKG59_09715</name>
</gene>
<dbReference type="CDD" id="cd02213">
    <property type="entry name" value="cupin_PMI_typeII_C"/>
    <property type="match status" value="1"/>
</dbReference>
<evidence type="ECO:0000256" key="5">
    <source>
        <dbReference type="ARBA" id="ARBA00022741"/>
    </source>
</evidence>
<feature type="domain" description="MannoseP isomerase/GMP-like beta-helix" evidence="11">
    <location>
        <begin position="344"/>
        <end position="393"/>
    </location>
</feature>
<dbReference type="GO" id="GO:0009298">
    <property type="term" value="P:GDP-mannose biosynthetic process"/>
    <property type="evidence" value="ECO:0007669"/>
    <property type="project" value="TreeGrafter"/>
</dbReference>
<comment type="catalytic activity">
    <reaction evidence="7">
        <text>alpha-D-mannose 1-phosphate + GTP + H(+) = GDP-alpha-D-mannose + diphosphate</text>
        <dbReference type="Rhea" id="RHEA:15229"/>
        <dbReference type="ChEBI" id="CHEBI:15378"/>
        <dbReference type="ChEBI" id="CHEBI:33019"/>
        <dbReference type="ChEBI" id="CHEBI:37565"/>
        <dbReference type="ChEBI" id="CHEBI:57527"/>
        <dbReference type="ChEBI" id="CHEBI:58409"/>
        <dbReference type="EC" id="2.7.7.13"/>
    </reaction>
</comment>
<dbReference type="InterPro" id="IPR006375">
    <property type="entry name" value="Man1P_GuaTrfase/Man6P_Isoase"/>
</dbReference>
<dbReference type="Pfam" id="PF00483">
    <property type="entry name" value="NTP_transferase"/>
    <property type="match status" value="1"/>
</dbReference>
<dbReference type="InterPro" id="IPR049577">
    <property type="entry name" value="GMPP_N"/>
</dbReference>
<dbReference type="PANTHER" id="PTHR46390:SF1">
    <property type="entry name" value="MANNOSE-1-PHOSPHATE GUANYLYLTRANSFERASE"/>
    <property type="match status" value="1"/>
</dbReference>
<dbReference type="InterPro" id="IPR005835">
    <property type="entry name" value="NTP_transferase_dom"/>
</dbReference>
<dbReference type="RefSeq" id="WP_253536559.1">
    <property type="nucleotide sequence ID" value="NZ_JAMYWC010000003.1"/>
</dbReference>
<reference evidence="13" key="1">
    <citation type="journal article" date="2023" name="Front. Microbiol.">
        <title>Ralstonia chuxiongensis sp. nov., Ralstonia mojiangensis sp. nov., and Ralstonia soli sp. nov., isolated from tobacco fields, are three novel species in the family Burkholderiaceae.</title>
        <authorList>
            <person name="Lu C.H."/>
            <person name="Zhang Y.Y."/>
            <person name="Jiang N."/>
            <person name="Chen W."/>
            <person name="Shao X."/>
            <person name="Zhao Z.M."/>
            <person name="Lu W.L."/>
            <person name="Hu X."/>
            <person name="Xi Y.X."/>
            <person name="Zou S.Y."/>
            <person name="Wei Q.J."/>
            <person name="Lin Z.L."/>
            <person name="Gong L."/>
            <person name="Gai X.T."/>
            <person name="Zhang L.Q."/>
            <person name="Li J.Y."/>
            <person name="Jin Y."/>
            <person name="Xia Z.Y."/>
        </authorList>
    </citation>
    <scope>NUCLEOTIDE SEQUENCE [LARGE SCALE GENOMIC DNA]</scope>
    <source>
        <strain evidence="13">21YRMH01-3</strain>
    </source>
</reference>
<evidence type="ECO:0000256" key="3">
    <source>
        <dbReference type="ARBA" id="ARBA00022679"/>
    </source>
</evidence>
<dbReference type="EC" id="2.7.7.13" evidence="2"/>
<dbReference type="GO" id="GO:0016853">
    <property type="term" value="F:isomerase activity"/>
    <property type="evidence" value="ECO:0007669"/>
    <property type="project" value="UniProtKB-KW"/>
</dbReference>
<dbReference type="SUPFAM" id="SSF53448">
    <property type="entry name" value="Nucleotide-diphospho-sugar transferases"/>
    <property type="match status" value="1"/>
</dbReference>
<dbReference type="Pfam" id="PF01050">
    <property type="entry name" value="MannoseP_isomer"/>
    <property type="match status" value="1"/>
</dbReference>
<protein>
    <recommendedName>
        <fullName evidence="2">mannose-1-phosphate guanylyltransferase</fullName>
        <ecNumber evidence="2">2.7.7.13</ecNumber>
    </recommendedName>
</protein>
<dbReference type="GO" id="GO:0004475">
    <property type="term" value="F:mannose-1-phosphate guanylyltransferase (GTP) activity"/>
    <property type="evidence" value="ECO:0007669"/>
    <property type="project" value="UniProtKB-EC"/>
</dbReference>
<proteinExistence type="inferred from homology"/>
<dbReference type="InterPro" id="IPR001538">
    <property type="entry name" value="Man6P_isomerase-2_C"/>
</dbReference>
<keyword evidence="5" id="KW-0547">Nucleotide-binding</keyword>
<evidence type="ECO:0000313" key="12">
    <source>
        <dbReference type="EMBL" id="MCP1172637.1"/>
    </source>
</evidence>
<dbReference type="Proteomes" id="UP001162793">
    <property type="component" value="Unassembled WGS sequence"/>
</dbReference>
<dbReference type="EMBL" id="JAMYWC010000003">
    <property type="protein sequence ID" value="MCP1172637.1"/>
    <property type="molecule type" value="Genomic_DNA"/>
</dbReference>
<dbReference type="NCBIfam" id="TIGR01479">
    <property type="entry name" value="GMP_PMI"/>
    <property type="match status" value="1"/>
</dbReference>
<evidence type="ECO:0000256" key="2">
    <source>
        <dbReference type="ARBA" id="ARBA00012387"/>
    </source>
</evidence>
<dbReference type="InterPro" id="IPR051161">
    <property type="entry name" value="Mannose-6P_isomerase_type2"/>
</dbReference>
<evidence type="ECO:0000256" key="6">
    <source>
        <dbReference type="ARBA" id="ARBA00023134"/>
    </source>
</evidence>
<dbReference type="InterPro" id="IPR029044">
    <property type="entry name" value="Nucleotide-diphossugar_trans"/>
</dbReference>
<keyword evidence="4 12" id="KW-0548">Nucleotidyltransferase</keyword>
<dbReference type="InterPro" id="IPR014710">
    <property type="entry name" value="RmlC-like_jellyroll"/>
</dbReference>
<dbReference type="PANTHER" id="PTHR46390">
    <property type="entry name" value="MANNOSE-1-PHOSPHATE GUANYLYLTRANSFERASE"/>
    <property type="match status" value="1"/>
</dbReference>
<keyword evidence="3 12" id="KW-0808">Transferase</keyword>
<dbReference type="CDD" id="cd02509">
    <property type="entry name" value="GDP-M1P_Guanylyltransferase"/>
    <property type="match status" value="1"/>
</dbReference>
<comment type="caution">
    <text evidence="12">The sequence shown here is derived from an EMBL/GenBank/DDBJ whole genome shotgun (WGS) entry which is preliminary data.</text>
</comment>
<evidence type="ECO:0000256" key="7">
    <source>
        <dbReference type="ARBA" id="ARBA00047343"/>
    </source>
</evidence>
<comment type="similarity">
    <text evidence="1 8">Belongs to the mannose-6-phosphate isomerase type 2 family.</text>
</comment>
<dbReference type="GO" id="GO:0005525">
    <property type="term" value="F:GTP binding"/>
    <property type="evidence" value="ECO:0007669"/>
    <property type="project" value="UniProtKB-KW"/>
</dbReference>
<evidence type="ECO:0000256" key="1">
    <source>
        <dbReference type="ARBA" id="ARBA00006115"/>
    </source>
</evidence>
<sequence>MVSTSFMEQHPKGCHKKASLGCSAPAPFPSLPSEVRIVTFDANNLDTQDITPVVLCGGAGTRLWPLSRQHFPKQFAPIIGDKSLLQLTLERVAKLNISDQRSVICVASETHRFLVAEALDQSGVEGTVLLEPVARNTAAAMTLAALHAKPDTALLFCPADHYIPDTAAFTTMVRDAIVELDDSVIITFGVVPTAPSTAYGYIEMPPPGEKHTARPVSRFIEKPDVTRAHQLIAQGNVLWNAGIFLCRANALLNAMQQHAPDILEQCRRSMQVAAVDKLFVRPDKDTFSACRSESIDYAVMEHHSNIRVVPFNGIWSDVGSWNAVADLTTADTHGNRVEGDGHFVHASNTYIHAPCRPVVALGTQNLIIIDTPDAVLVTTREHVEQVKHVVAELDRKGRSHVAFHRKVARPWGWYDSIDAGDRFQVKRICVKPGASLSLQKHHHRAEHWIVVKGTAEVTRGQETFLLTENQSTYIPIGEIHRLHNPGKTALEMIEVQSGSYLGEDDIVRLEDSYGRITEKN</sequence>
<dbReference type="Pfam" id="PF22640">
    <property type="entry name" value="ManC_GMP_beta-helix"/>
    <property type="match status" value="1"/>
</dbReference>
<evidence type="ECO:0000259" key="9">
    <source>
        <dbReference type="Pfam" id="PF00483"/>
    </source>
</evidence>
<evidence type="ECO:0000259" key="11">
    <source>
        <dbReference type="Pfam" id="PF22640"/>
    </source>
</evidence>
<dbReference type="FunFam" id="2.60.120.10:FF:000032">
    <property type="entry name" value="Mannose-1-phosphate guanylyltransferase/mannose-6-phosphate isomerase"/>
    <property type="match status" value="1"/>
</dbReference>
<dbReference type="SUPFAM" id="SSF51182">
    <property type="entry name" value="RmlC-like cupins"/>
    <property type="match status" value="1"/>
</dbReference>
<feature type="domain" description="Nucleotidyl transferase" evidence="9">
    <location>
        <begin position="52"/>
        <end position="331"/>
    </location>
</feature>
<dbReference type="InterPro" id="IPR054566">
    <property type="entry name" value="ManC/GMP-like_b-helix"/>
</dbReference>
<feature type="domain" description="Mannose-6-phosphate isomerase type II C-terminal" evidence="10">
    <location>
        <begin position="397"/>
        <end position="511"/>
    </location>
</feature>
<dbReference type="Gene3D" id="3.90.550.10">
    <property type="entry name" value="Spore Coat Polysaccharide Biosynthesis Protein SpsA, Chain A"/>
    <property type="match status" value="1"/>
</dbReference>
<accession>A0AA42BK94</accession>
<dbReference type="InterPro" id="IPR011051">
    <property type="entry name" value="RmlC_Cupin_sf"/>
</dbReference>
<evidence type="ECO:0000259" key="10">
    <source>
        <dbReference type="Pfam" id="PF01050"/>
    </source>
</evidence>
<evidence type="ECO:0000256" key="4">
    <source>
        <dbReference type="ARBA" id="ARBA00022695"/>
    </source>
</evidence>